<name>A0A6A6URJ0_9PEZI</name>
<accession>A0A6A6URJ0</accession>
<keyword evidence="5" id="KW-0539">Nucleus</keyword>
<evidence type="ECO:0000313" key="9">
    <source>
        <dbReference type="Proteomes" id="UP000799302"/>
    </source>
</evidence>
<dbReference type="PANTHER" id="PTHR33572">
    <property type="entry name" value="SPORE DEVELOPMENT REGULATOR VOSA"/>
    <property type="match status" value="1"/>
</dbReference>
<sequence>MTGLLTSSLHRLKAGEPLQESGFFVFGDISVCQMGEFKLQYNLFELRGLRSQEPHVVFLTTLSGGIINITNTKSYPGLESSTFLSRSFSDQGVRLRLRKETRTPNAKKRSIDEVNEGEDDQDPNYRG</sequence>
<dbReference type="Pfam" id="PF11754">
    <property type="entry name" value="Velvet"/>
    <property type="match status" value="1"/>
</dbReference>
<keyword evidence="3" id="KW-0805">Transcription regulation</keyword>
<dbReference type="Gene3D" id="2.60.40.3960">
    <property type="entry name" value="Velvet domain"/>
    <property type="match status" value="1"/>
</dbReference>
<evidence type="ECO:0000256" key="3">
    <source>
        <dbReference type="ARBA" id="ARBA00023015"/>
    </source>
</evidence>
<proteinExistence type="predicted"/>
<keyword evidence="9" id="KW-1185">Reference proteome</keyword>
<evidence type="ECO:0000259" key="7">
    <source>
        <dbReference type="PROSITE" id="PS51821"/>
    </source>
</evidence>
<dbReference type="InterPro" id="IPR021740">
    <property type="entry name" value="Velvet"/>
</dbReference>
<evidence type="ECO:0000256" key="6">
    <source>
        <dbReference type="SAM" id="MobiDB-lite"/>
    </source>
</evidence>
<dbReference type="InterPro" id="IPR038491">
    <property type="entry name" value="Velvet_dom_sf"/>
</dbReference>
<feature type="domain" description="Velvet" evidence="7">
    <location>
        <begin position="1"/>
        <end position="98"/>
    </location>
</feature>
<keyword evidence="2" id="KW-0749">Sporulation</keyword>
<feature type="compositionally biased region" description="Acidic residues" evidence="6">
    <location>
        <begin position="113"/>
        <end position="127"/>
    </location>
</feature>
<evidence type="ECO:0000256" key="5">
    <source>
        <dbReference type="ARBA" id="ARBA00023242"/>
    </source>
</evidence>
<reference evidence="8" key="1">
    <citation type="journal article" date="2020" name="Stud. Mycol.">
        <title>101 Dothideomycetes genomes: a test case for predicting lifestyles and emergence of pathogens.</title>
        <authorList>
            <person name="Haridas S."/>
            <person name="Albert R."/>
            <person name="Binder M."/>
            <person name="Bloem J."/>
            <person name="Labutti K."/>
            <person name="Salamov A."/>
            <person name="Andreopoulos B."/>
            <person name="Baker S."/>
            <person name="Barry K."/>
            <person name="Bills G."/>
            <person name="Bluhm B."/>
            <person name="Cannon C."/>
            <person name="Castanera R."/>
            <person name="Culley D."/>
            <person name="Daum C."/>
            <person name="Ezra D."/>
            <person name="Gonzalez J."/>
            <person name="Henrissat B."/>
            <person name="Kuo A."/>
            <person name="Liang C."/>
            <person name="Lipzen A."/>
            <person name="Lutzoni F."/>
            <person name="Magnuson J."/>
            <person name="Mondo S."/>
            <person name="Nolan M."/>
            <person name="Ohm R."/>
            <person name="Pangilinan J."/>
            <person name="Park H.-J."/>
            <person name="Ramirez L."/>
            <person name="Alfaro M."/>
            <person name="Sun H."/>
            <person name="Tritt A."/>
            <person name="Yoshinaga Y."/>
            <person name="Zwiers L.-H."/>
            <person name="Turgeon B."/>
            <person name="Goodwin S."/>
            <person name="Spatafora J."/>
            <person name="Crous P."/>
            <person name="Grigoriev I."/>
        </authorList>
    </citation>
    <scope>NUCLEOTIDE SEQUENCE</scope>
    <source>
        <strain evidence="8">CBS 115976</strain>
    </source>
</reference>
<dbReference type="GO" id="GO:0030435">
    <property type="term" value="P:sporulation resulting in formation of a cellular spore"/>
    <property type="evidence" value="ECO:0007669"/>
    <property type="project" value="UniProtKB-KW"/>
</dbReference>
<gene>
    <name evidence="8" type="ORF">BT63DRAFT_366062</name>
</gene>
<evidence type="ECO:0000256" key="4">
    <source>
        <dbReference type="ARBA" id="ARBA00023163"/>
    </source>
</evidence>
<keyword evidence="4" id="KW-0804">Transcription</keyword>
<protein>
    <recommendedName>
        <fullName evidence="7">Velvet domain-containing protein</fullName>
    </recommendedName>
</protein>
<evidence type="ECO:0000256" key="1">
    <source>
        <dbReference type="ARBA" id="ARBA00004123"/>
    </source>
</evidence>
<dbReference type="OrthoDB" id="5599552at2759"/>
<evidence type="ECO:0000313" key="8">
    <source>
        <dbReference type="EMBL" id="KAF2674905.1"/>
    </source>
</evidence>
<dbReference type="PANTHER" id="PTHR33572:SF18">
    <property type="entry name" value="SPORE DEVELOPMENT REGULATOR VOSA"/>
    <property type="match status" value="1"/>
</dbReference>
<dbReference type="InterPro" id="IPR037525">
    <property type="entry name" value="Velvet_dom"/>
</dbReference>
<dbReference type="GO" id="GO:0005634">
    <property type="term" value="C:nucleus"/>
    <property type="evidence" value="ECO:0007669"/>
    <property type="project" value="UniProtKB-SubCell"/>
</dbReference>
<evidence type="ECO:0000256" key="2">
    <source>
        <dbReference type="ARBA" id="ARBA00022969"/>
    </source>
</evidence>
<feature type="region of interest" description="Disordered" evidence="6">
    <location>
        <begin position="95"/>
        <end position="127"/>
    </location>
</feature>
<dbReference type="Proteomes" id="UP000799302">
    <property type="component" value="Unassembled WGS sequence"/>
</dbReference>
<comment type="subcellular location">
    <subcellularLocation>
        <location evidence="1">Nucleus</location>
    </subcellularLocation>
</comment>
<organism evidence="8 9">
    <name type="scientific">Microthyrium microscopicum</name>
    <dbReference type="NCBI Taxonomy" id="703497"/>
    <lineage>
        <taxon>Eukaryota</taxon>
        <taxon>Fungi</taxon>
        <taxon>Dikarya</taxon>
        <taxon>Ascomycota</taxon>
        <taxon>Pezizomycotina</taxon>
        <taxon>Dothideomycetes</taxon>
        <taxon>Dothideomycetes incertae sedis</taxon>
        <taxon>Microthyriales</taxon>
        <taxon>Microthyriaceae</taxon>
        <taxon>Microthyrium</taxon>
    </lineage>
</organism>
<dbReference type="EMBL" id="MU004230">
    <property type="protein sequence ID" value="KAF2674905.1"/>
    <property type="molecule type" value="Genomic_DNA"/>
</dbReference>
<dbReference type="AlphaFoldDB" id="A0A6A6URJ0"/>
<dbReference type="PROSITE" id="PS51821">
    <property type="entry name" value="VELVET"/>
    <property type="match status" value="1"/>
</dbReference>